<evidence type="ECO:0000313" key="3">
    <source>
        <dbReference type="Proteomes" id="UP000824120"/>
    </source>
</evidence>
<sequence>MEKEQQQIKSQQHDAKHAELSLWDDSKIPEIEGDDGKHRKTQPNSLLNAGDEIATIPELHKAFMHYKRITKGTLFYIKFYSAPAEILYDEIKPIIQRNKTSRYGRDKTVVLGLLKPEQKPTTRAIRKNFISMELMANYCKTIGHKYPDHHCSKCYGEDNIIPAVNLE</sequence>
<dbReference type="AlphaFoldDB" id="A0A9J6B2Y7"/>
<gene>
    <name evidence="2" type="ORF">H5410_002782</name>
</gene>
<proteinExistence type="predicted"/>
<name>A0A9J6B2Y7_SOLCO</name>
<reference evidence="2 3" key="1">
    <citation type="submission" date="2020-09" db="EMBL/GenBank/DDBJ databases">
        <title>De no assembly of potato wild relative species, Solanum commersonii.</title>
        <authorList>
            <person name="Cho K."/>
        </authorList>
    </citation>
    <scope>NUCLEOTIDE SEQUENCE [LARGE SCALE GENOMIC DNA]</scope>
    <source>
        <strain evidence="2">LZ3.2</strain>
        <tissue evidence="2">Leaf</tissue>
    </source>
</reference>
<evidence type="ECO:0000256" key="1">
    <source>
        <dbReference type="SAM" id="MobiDB-lite"/>
    </source>
</evidence>
<keyword evidence="3" id="KW-1185">Reference proteome</keyword>
<dbReference type="Proteomes" id="UP000824120">
    <property type="component" value="Chromosome 1"/>
</dbReference>
<organism evidence="2 3">
    <name type="scientific">Solanum commersonii</name>
    <name type="common">Commerson's wild potato</name>
    <name type="synonym">Commerson's nightshade</name>
    <dbReference type="NCBI Taxonomy" id="4109"/>
    <lineage>
        <taxon>Eukaryota</taxon>
        <taxon>Viridiplantae</taxon>
        <taxon>Streptophyta</taxon>
        <taxon>Embryophyta</taxon>
        <taxon>Tracheophyta</taxon>
        <taxon>Spermatophyta</taxon>
        <taxon>Magnoliopsida</taxon>
        <taxon>eudicotyledons</taxon>
        <taxon>Gunneridae</taxon>
        <taxon>Pentapetalae</taxon>
        <taxon>asterids</taxon>
        <taxon>lamiids</taxon>
        <taxon>Solanales</taxon>
        <taxon>Solanaceae</taxon>
        <taxon>Solanoideae</taxon>
        <taxon>Solaneae</taxon>
        <taxon>Solanum</taxon>
    </lineage>
</organism>
<protein>
    <submittedName>
        <fullName evidence="2">Uncharacterized protein</fullName>
    </submittedName>
</protein>
<evidence type="ECO:0000313" key="2">
    <source>
        <dbReference type="EMBL" id="KAG5631065.1"/>
    </source>
</evidence>
<comment type="caution">
    <text evidence="2">The sequence shown here is derived from an EMBL/GenBank/DDBJ whole genome shotgun (WGS) entry which is preliminary data.</text>
</comment>
<dbReference type="EMBL" id="JACXVP010000001">
    <property type="protein sequence ID" value="KAG5631065.1"/>
    <property type="molecule type" value="Genomic_DNA"/>
</dbReference>
<accession>A0A9J6B2Y7</accession>
<feature type="compositionally biased region" description="Basic and acidic residues" evidence="1">
    <location>
        <begin position="1"/>
        <end position="37"/>
    </location>
</feature>
<feature type="region of interest" description="Disordered" evidence="1">
    <location>
        <begin position="1"/>
        <end position="45"/>
    </location>
</feature>